<dbReference type="Pfam" id="PF08856">
    <property type="entry name" value="DUF1826"/>
    <property type="match status" value="1"/>
</dbReference>
<reference evidence="2" key="1">
    <citation type="submission" date="2016-06" db="EMBL/GenBank/DDBJ databases">
        <authorList>
            <person name="Rodrigo-Torres L."/>
            <person name="Arahal R.D."/>
            <person name="Lucena T."/>
        </authorList>
    </citation>
    <scope>NUCLEOTIDE SEQUENCE [LARGE SCALE GENOMIC DNA]</scope>
    <source>
        <strain evidence="2">CECT8203</strain>
    </source>
</reference>
<dbReference type="RefSeq" id="WP_096993025.1">
    <property type="nucleotide sequence ID" value="NZ_JBHSII010000011.1"/>
</dbReference>
<name>A0A240EIK6_9VIBR</name>
<sequence>MHNYLTNTATDLGMSPPLPLSLQPSALTGIYQPEHNIAVWHRSLSTKMTQSIALLLQEQTSLALVQTVTPSNTAHWVKEKLASHDCAEALGEDIALIVDMFCCLFDLKEAGLRLTRLDKPMCPKFHVDHVPCRLVTTYLGSATQWLSNNDVDRRKLGAGSHGKPDHLSGIYPNEASINQLSSGDVALLKGSGWEGNEALGLVHRSPEVLPNERRLLLTLDMV</sequence>
<evidence type="ECO:0008006" key="3">
    <source>
        <dbReference type="Google" id="ProtNLM"/>
    </source>
</evidence>
<dbReference type="OrthoDB" id="5342505at2"/>
<evidence type="ECO:0000313" key="1">
    <source>
        <dbReference type="EMBL" id="SNX47795.1"/>
    </source>
</evidence>
<dbReference type="AlphaFoldDB" id="A0A240EIK6"/>
<dbReference type="Proteomes" id="UP000219336">
    <property type="component" value="Unassembled WGS sequence"/>
</dbReference>
<keyword evidence="2" id="KW-1185">Reference proteome</keyword>
<organism evidence="1 2">
    <name type="scientific">Vibrio thalassae</name>
    <dbReference type="NCBI Taxonomy" id="1243014"/>
    <lineage>
        <taxon>Bacteria</taxon>
        <taxon>Pseudomonadati</taxon>
        <taxon>Pseudomonadota</taxon>
        <taxon>Gammaproteobacteria</taxon>
        <taxon>Vibrionales</taxon>
        <taxon>Vibrionaceae</taxon>
        <taxon>Vibrio</taxon>
    </lineage>
</organism>
<dbReference type="EMBL" id="OANU01000013">
    <property type="protein sequence ID" value="SNX47795.1"/>
    <property type="molecule type" value="Genomic_DNA"/>
</dbReference>
<protein>
    <recommendedName>
        <fullName evidence="3">Succinylglutamate desuccinylase</fullName>
    </recommendedName>
</protein>
<dbReference type="InterPro" id="IPR014955">
    <property type="entry name" value="DUF1826"/>
</dbReference>
<evidence type="ECO:0000313" key="2">
    <source>
        <dbReference type="Proteomes" id="UP000219336"/>
    </source>
</evidence>
<gene>
    <name evidence="1" type="ORF">VTH8203_01410</name>
</gene>
<proteinExistence type="predicted"/>
<accession>A0A240EIK6</accession>